<comment type="caution">
    <text evidence="2">The sequence shown here is derived from an EMBL/GenBank/DDBJ whole genome shotgun (WGS) entry which is preliminary data.</text>
</comment>
<dbReference type="RefSeq" id="WP_106773438.1">
    <property type="nucleotide sequence ID" value="NZ_PXYK01000016.1"/>
</dbReference>
<sequence>MTGLTMETLACRIEDGLARVTLTQAERGNPMDGRMCRDLRDLSVELSSRDDVRAVLLAAEGRYFSVGGDIRAFVKDLSQLPRIVKAWTADLHMALGRFQRMNAPVVCAVQGDVAGGAVSLVAMSDIVFAAEGVKFNAAFSMIGFCADSGSTVSLSSRMGFSRAKRFIMLSEAIEAGEARQAGLADYVVPGAELMAGAEAVAKKLAAGPTLAYGAIKRTFMSARSEPFETQLEHEAQALAALAGTEDAREGISAFAERRKPVFKGR</sequence>
<keyword evidence="3" id="KW-1185">Reference proteome</keyword>
<dbReference type="EMBL" id="PXYK01000016">
    <property type="protein sequence ID" value="PSJ57759.1"/>
    <property type="molecule type" value="Genomic_DNA"/>
</dbReference>
<keyword evidence="2" id="KW-0413">Isomerase</keyword>
<dbReference type="AlphaFoldDB" id="A0A2P7S5P1"/>
<dbReference type="PANTHER" id="PTHR43459">
    <property type="entry name" value="ENOYL-COA HYDRATASE"/>
    <property type="match status" value="1"/>
</dbReference>
<evidence type="ECO:0000313" key="2">
    <source>
        <dbReference type="EMBL" id="PSJ57759.1"/>
    </source>
</evidence>
<reference evidence="2 3" key="1">
    <citation type="submission" date="2018-03" db="EMBL/GenBank/DDBJ databases">
        <title>The draft genome of Mesorhizobium sp. 6GN-30.</title>
        <authorList>
            <person name="Liu L."/>
            <person name="Li L."/>
            <person name="Wang T."/>
            <person name="Zhang X."/>
            <person name="Liang L."/>
        </authorList>
    </citation>
    <scope>NUCLEOTIDE SEQUENCE [LARGE SCALE GENOMIC DNA]</scope>
    <source>
        <strain evidence="2 3">6GN30</strain>
    </source>
</reference>
<dbReference type="InterPro" id="IPR001753">
    <property type="entry name" value="Enoyl-CoA_hydra/iso"/>
</dbReference>
<dbReference type="OrthoDB" id="9781757at2"/>
<dbReference type="InterPro" id="IPR014748">
    <property type="entry name" value="Enoyl-CoA_hydra_C"/>
</dbReference>
<proteinExistence type="inferred from homology"/>
<dbReference type="Gene3D" id="1.10.12.10">
    <property type="entry name" value="Lyase 2-enoyl-coa Hydratase, Chain A, domain 2"/>
    <property type="match status" value="1"/>
</dbReference>
<gene>
    <name evidence="2" type="ORF">C7I84_17210</name>
</gene>
<evidence type="ECO:0000256" key="1">
    <source>
        <dbReference type="ARBA" id="ARBA00005254"/>
    </source>
</evidence>
<dbReference type="Proteomes" id="UP000241229">
    <property type="component" value="Unassembled WGS sequence"/>
</dbReference>
<dbReference type="InterPro" id="IPR029045">
    <property type="entry name" value="ClpP/crotonase-like_dom_sf"/>
</dbReference>
<dbReference type="PANTHER" id="PTHR43459:SF1">
    <property type="entry name" value="EG:BACN32G11.4 PROTEIN"/>
    <property type="match status" value="1"/>
</dbReference>
<dbReference type="Gene3D" id="3.90.226.10">
    <property type="entry name" value="2-enoyl-CoA Hydratase, Chain A, domain 1"/>
    <property type="match status" value="1"/>
</dbReference>
<evidence type="ECO:0000313" key="3">
    <source>
        <dbReference type="Proteomes" id="UP000241229"/>
    </source>
</evidence>
<dbReference type="Pfam" id="PF00378">
    <property type="entry name" value="ECH_1"/>
    <property type="match status" value="1"/>
</dbReference>
<comment type="similarity">
    <text evidence="1">Belongs to the enoyl-CoA hydratase/isomerase family.</text>
</comment>
<protein>
    <submittedName>
        <fullName evidence="2">Enoyl-CoA hydratase/isomerase family protein</fullName>
    </submittedName>
</protein>
<dbReference type="CDD" id="cd06558">
    <property type="entry name" value="crotonase-like"/>
    <property type="match status" value="1"/>
</dbReference>
<dbReference type="SUPFAM" id="SSF52096">
    <property type="entry name" value="ClpP/crotonase"/>
    <property type="match status" value="1"/>
</dbReference>
<organism evidence="2 3">
    <name type="scientific">Kumtagia ephedrae</name>
    <dbReference type="NCBI Taxonomy" id="2116701"/>
    <lineage>
        <taxon>Bacteria</taxon>
        <taxon>Pseudomonadati</taxon>
        <taxon>Pseudomonadota</taxon>
        <taxon>Alphaproteobacteria</taxon>
        <taxon>Hyphomicrobiales</taxon>
        <taxon>Phyllobacteriaceae</taxon>
        <taxon>Kumtagia</taxon>
    </lineage>
</organism>
<name>A0A2P7S5P1_9HYPH</name>
<accession>A0A2P7S5P1</accession>
<dbReference type="GO" id="GO:0016853">
    <property type="term" value="F:isomerase activity"/>
    <property type="evidence" value="ECO:0007669"/>
    <property type="project" value="UniProtKB-KW"/>
</dbReference>